<feature type="compositionally biased region" description="Polar residues" evidence="1">
    <location>
        <begin position="68"/>
        <end position="78"/>
    </location>
</feature>
<protein>
    <submittedName>
        <fullName evidence="2">Uncharacterized protein</fullName>
    </submittedName>
</protein>
<evidence type="ECO:0000313" key="3">
    <source>
        <dbReference type="Proteomes" id="UP001209540"/>
    </source>
</evidence>
<dbReference type="AlphaFoldDB" id="A0AAD5K585"/>
<name>A0AAD5K585_9FUNG</name>
<accession>A0AAD5K585</accession>
<feature type="compositionally biased region" description="Acidic residues" evidence="1">
    <location>
        <begin position="45"/>
        <end position="58"/>
    </location>
</feature>
<sequence>APPGFDLSSTDVKVFEKPYPDEERMRRGLIYRQHSGAQPLAGQEDQFESSDSEMSMEDDANKPGARPSATTEETQSDNPFWILDLNPDMES</sequence>
<proteinExistence type="predicted"/>
<feature type="region of interest" description="Disordered" evidence="1">
    <location>
        <begin position="34"/>
        <end position="91"/>
    </location>
</feature>
<gene>
    <name evidence="2" type="ORF">BDA99DRAFT_435323</name>
</gene>
<reference evidence="2" key="2">
    <citation type="submission" date="2023-02" db="EMBL/GenBank/DDBJ databases">
        <authorList>
            <consortium name="DOE Joint Genome Institute"/>
            <person name="Mondo S.J."/>
            <person name="Chang Y."/>
            <person name="Wang Y."/>
            <person name="Ahrendt S."/>
            <person name="Andreopoulos W."/>
            <person name="Barry K."/>
            <person name="Beard J."/>
            <person name="Benny G.L."/>
            <person name="Blankenship S."/>
            <person name="Bonito G."/>
            <person name="Cuomo C."/>
            <person name="Desiro A."/>
            <person name="Gervers K.A."/>
            <person name="Hundley H."/>
            <person name="Kuo A."/>
            <person name="LaButti K."/>
            <person name="Lang B.F."/>
            <person name="Lipzen A."/>
            <person name="O'Donnell K."/>
            <person name="Pangilinan J."/>
            <person name="Reynolds N."/>
            <person name="Sandor L."/>
            <person name="Smith M.W."/>
            <person name="Tsang A."/>
            <person name="Grigoriev I.V."/>
            <person name="Stajich J.E."/>
            <person name="Spatafora J.W."/>
        </authorList>
    </citation>
    <scope>NUCLEOTIDE SEQUENCE</scope>
    <source>
        <strain evidence="2">RSA 2281</strain>
    </source>
</reference>
<dbReference type="EMBL" id="JAIXMP010000008">
    <property type="protein sequence ID" value="KAI9269186.1"/>
    <property type="molecule type" value="Genomic_DNA"/>
</dbReference>
<reference evidence="2" key="1">
    <citation type="journal article" date="2022" name="IScience">
        <title>Evolution of zygomycete secretomes and the origins of terrestrial fungal ecologies.</title>
        <authorList>
            <person name="Chang Y."/>
            <person name="Wang Y."/>
            <person name="Mondo S."/>
            <person name="Ahrendt S."/>
            <person name="Andreopoulos W."/>
            <person name="Barry K."/>
            <person name="Beard J."/>
            <person name="Benny G.L."/>
            <person name="Blankenship S."/>
            <person name="Bonito G."/>
            <person name="Cuomo C."/>
            <person name="Desiro A."/>
            <person name="Gervers K.A."/>
            <person name="Hundley H."/>
            <person name="Kuo A."/>
            <person name="LaButti K."/>
            <person name="Lang B.F."/>
            <person name="Lipzen A."/>
            <person name="O'Donnell K."/>
            <person name="Pangilinan J."/>
            <person name="Reynolds N."/>
            <person name="Sandor L."/>
            <person name="Smith M.E."/>
            <person name="Tsang A."/>
            <person name="Grigoriev I.V."/>
            <person name="Stajich J.E."/>
            <person name="Spatafora J.W."/>
        </authorList>
    </citation>
    <scope>NUCLEOTIDE SEQUENCE</scope>
    <source>
        <strain evidence="2">RSA 2281</strain>
    </source>
</reference>
<evidence type="ECO:0000256" key="1">
    <source>
        <dbReference type="SAM" id="MobiDB-lite"/>
    </source>
</evidence>
<feature type="non-terminal residue" evidence="2">
    <location>
        <position position="1"/>
    </location>
</feature>
<comment type="caution">
    <text evidence="2">The sequence shown here is derived from an EMBL/GenBank/DDBJ whole genome shotgun (WGS) entry which is preliminary data.</text>
</comment>
<keyword evidence="3" id="KW-1185">Reference proteome</keyword>
<evidence type="ECO:0000313" key="2">
    <source>
        <dbReference type="EMBL" id="KAI9269186.1"/>
    </source>
</evidence>
<organism evidence="2 3">
    <name type="scientific">Phascolomyces articulosus</name>
    <dbReference type="NCBI Taxonomy" id="60185"/>
    <lineage>
        <taxon>Eukaryota</taxon>
        <taxon>Fungi</taxon>
        <taxon>Fungi incertae sedis</taxon>
        <taxon>Mucoromycota</taxon>
        <taxon>Mucoromycotina</taxon>
        <taxon>Mucoromycetes</taxon>
        <taxon>Mucorales</taxon>
        <taxon>Lichtheimiaceae</taxon>
        <taxon>Phascolomyces</taxon>
    </lineage>
</organism>
<dbReference type="Proteomes" id="UP001209540">
    <property type="component" value="Unassembled WGS sequence"/>
</dbReference>